<feature type="chain" id="PRO_5037111506" evidence="3">
    <location>
        <begin position="26"/>
        <end position="395"/>
    </location>
</feature>
<evidence type="ECO:0000256" key="2">
    <source>
        <dbReference type="ARBA" id="ARBA00022729"/>
    </source>
</evidence>
<dbReference type="InterPro" id="IPR051010">
    <property type="entry name" value="BCAA_transport"/>
</dbReference>
<gene>
    <name evidence="5" type="ORF">H8N03_06420</name>
</gene>
<keyword evidence="6" id="KW-1185">Reference proteome</keyword>
<feature type="domain" description="Leucine-binding protein" evidence="4">
    <location>
        <begin position="29"/>
        <end position="362"/>
    </location>
</feature>
<evidence type="ECO:0000256" key="3">
    <source>
        <dbReference type="SAM" id="SignalP"/>
    </source>
</evidence>
<dbReference type="SUPFAM" id="SSF53822">
    <property type="entry name" value="Periplasmic binding protein-like I"/>
    <property type="match status" value="1"/>
</dbReference>
<dbReference type="InterPro" id="IPR028081">
    <property type="entry name" value="Leu-bd"/>
</dbReference>
<organism evidence="5 6">
    <name type="scientific">Ramlibacter cellulosilyticus</name>
    <dbReference type="NCBI Taxonomy" id="2764187"/>
    <lineage>
        <taxon>Bacteria</taxon>
        <taxon>Pseudomonadati</taxon>
        <taxon>Pseudomonadota</taxon>
        <taxon>Betaproteobacteria</taxon>
        <taxon>Burkholderiales</taxon>
        <taxon>Comamonadaceae</taxon>
        <taxon>Ramlibacter</taxon>
    </lineage>
</organism>
<dbReference type="InterPro" id="IPR028082">
    <property type="entry name" value="Peripla_BP_I"/>
</dbReference>
<proteinExistence type="inferred from homology"/>
<evidence type="ECO:0000256" key="1">
    <source>
        <dbReference type="ARBA" id="ARBA00010062"/>
    </source>
</evidence>
<dbReference type="PANTHER" id="PTHR30483:SF37">
    <property type="entry name" value="ABC TRANSPORTER SUBSTRATE-BINDING PROTEIN"/>
    <property type="match status" value="1"/>
</dbReference>
<feature type="signal peptide" evidence="3">
    <location>
        <begin position="1"/>
        <end position="25"/>
    </location>
</feature>
<keyword evidence="2 3" id="KW-0732">Signal</keyword>
<evidence type="ECO:0000259" key="4">
    <source>
        <dbReference type="Pfam" id="PF13458"/>
    </source>
</evidence>
<dbReference type="PROSITE" id="PS51318">
    <property type="entry name" value="TAT"/>
    <property type="match status" value="1"/>
</dbReference>
<comment type="caution">
    <text evidence="5">The sequence shown here is derived from an EMBL/GenBank/DDBJ whole genome shotgun (WGS) entry which is preliminary data.</text>
</comment>
<reference evidence="5" key="1">
    <citation type="submission" date="2020-08" db="EMBL/GenBank/DDBJ databases">
        <title>Ramlibacter sp. USB13 16S ribosomal RNA gene genome sequencing and assembly.</title>
        <authorList>
            <person name="Kang M."/>
        </authorList>
    </citation>
    <scope>NUCLEOTIDE SEQUENCE</scope>
    <source>
        <strain evidence="5">USB13</strain>
    </source>
</reference>
<dbReference type="PANTHER" id="PTHR30483">
    <property type="entry name" value="LEUCINE-SPECIFIC-BINDING PROTEIN"/>
    <property type="match status" value="1"/>
</dbReference>
<sequence>MANRRHFLQGAAAVGAASIAPALMAQNAPVRVGYAMSRTGPWTGGAQVSQEPNYILWAEQQNAAGGLDVKGVKRRIELVSSDDRSEVETVIRTYEKLMGSDKVDLILPPWGSNANFALAPLANRFGYPMLAPTALSRKLIDMNLPYFFSLLQQPDRMMGALVDMLAANNVKTIGILYMDDLFGLENFAALNNALKKTSIQVVERKSYPLGVKDLSPVLRELKGLNPDAFIGITYPPDTILASKQAKEVGFNPKMFYASVGTAFQLYRNVMTPAGAEGVLGMGSWNAKTSPGAKAYFDAHTAKFQKEPDRWASGHCWAGLEILTAACKNVGLDRKAIREYVAKNTHKTIVGDVKFTGSENTATPGSVGQWQNGEFEVVWPQSMATAKLNPAKAAWK</sequence>
<protein>
    <submittedName>
        <fullName evidence="5">Amino acid ABC transporter substrate-binding protein</fullName>
    </submittedName>
</protein>
<dbReference type="Gene3D" id="3.40.50.2300">
    <property type="match status" value="2"/>
</dbReference>
<comment type="similarity">
    <text evidence="1">Belongs to the leucine-binding protein family.</text>
</comment>
<dbReference type="CDD" id="cd06338">
    <property type="entry name" value="PBP1_ABC_ligand_binding-like"/>
    <property type="match status" value="1"/>
</dbReference>
<dbReference type="AlphaFoldDB" id="A0A923MRN1"/>
<dbReference type="RefSeq" id="WP_187075332.1">
    <property type="nucleotide sequence ID" value="NZ_JACORT010000002.1"/>
</dbReference>
<evidence type="ECO:0000313" key="6">
    <source>
        <dbReference type="Proteomes" id="UP000608513"/>
    </source>
</evidence>
<evidence type="ECO:0000313" key="5">
    <source>
        <dbReference type="EMBL" id="MBC5782572.1"/>
    </source>
</evidence>
<accession>A0A923MRN1</accession>
<dbReference type="InterPro" id="IPR006311">
    <property type="entry name" value="TAT_signal"/>
</dbReference>
<dbReference type="Pfam" id="PF13458">
    <property type="entry name" value="Peripla_BP_6"/>
    <property type="match status" value="1"/>
</dbReference>
<dbReference type="Proteomes" id="UP000608513">
    <property type="component" value="Unassembled WGS sequence"/>
</dbReference>
<name>A0A923MRN1_9BURK</name>
<dbReference type="EMBL" id="JACORT010000002">
    <property type="protein sequence ID" value="MBC5782572.1"/>
    <property type="molecule type" value="Genomic_DNA"/>
</dbReference>